<accession>A0A1T5PAM7</accession>
<evidence type="ECO:0000256" key="7">
    <source>
        <dbReference type="ARBA" id="ARBA00023004"/>
    </source>
</evidence>
<dbReference type="GO" id="GO:0010181">
    <property type="term" value="F:FMN binding"/>
    <property type="evidence" value="ECO:0007669"/>
    <property type="project" value="InterPro"/>
</dbReference>
<keyword evidence="4" id="KW-0288">FMN</keyword>
<evidence type="ECO:0000256" key="1">
    <source>
        <dbReference type="ARBA" id="ARBA00001917"/>
    </source>
</evidence>
<dbReference type="Gene3D" id="3.20.20.70">
    <property type="entry name" value="Aldolase class I"/>
    <property type="match status" value="1"/>
</dbReference>
<organism evidence="10 11">
    <name type="scientific">Chitinophaga ginsengisegetis</name>
    <dbReference type="NCBI Taxonomy" id="393003"/>
    <lineage>
        <taxon>Bacteria</taxon>
        <taxon>Pseudomonadati</taxon>
        <taxon>Bacteroidota</taxon>
        <taxon>Chitinophagia</taxon>
        <taxon>Chitinophagales</taxon>
        <taxon>Chitinophagaceae</taxon>
        <taxon>Chitinophaga</taxon>
    </lineage>
</organism>
<dbReference type="Pfam" id="PF00724">
    <property type="entry name" value="Oxidored_FMN"/>
    <property type="match status" value="1"/>
</dbReference>
<gene>
    <name evidence="10" type="ORF">SAMN05660461_5672</name>
</gene>
<dbReference type="CDD" id="cd04747">
    <property type="entry name" value="OYE_like_5_FMN"/>
    <property type="match status" value="1"/>
</dbReference>
<evidence type="ECO:0000313" key="11">
    <source>
        <dbReference type="Proteomes" id="UP000190166"/>
    </source>
</evidence>
<dbReference type="GO" id="GO:0016491">
    <property type="term" value="F:oxidoreductase activity"/>
    <property type="evidence" value="ECO:0007669"/>
    <property type="project" value="UniProtKB-KW"/>
</dbReference>
<name>A0A1T5PAM7_9BACT</name>
<dbReference type="RefSeq" id="WP_079472922.1">
    <property type="nucleotide sequence ID" value="NZ_FUZZ01000005.1"/>
</dbReference>
<comment type="cofactor">
    <cofactor evidence="2">
        <name>[4Fe-4S] cluster</name>
        <dbReference type="ChEBI" id="CHEBI:49883"/>
    </cofactor>
</comment>
<evidence type="ECO:0000256" key="4">
    <source>
        <dbReference type="ARBA" id="ARBA00022643"/>
    </source>
</evidence>
<protein>
    <submittedName>
        <fullName evidence="10">2,4-dienoyl-CoA reductase</fullName>
    </submittedName>
</protein>
<evidence type="ECO:0000313" key="10">
    <source>
        <dbReference type="EMBL" id="SKD09780.1"/>
    </source>
</evidence>
<keyword evidence="8" id="KW-0411">Iron-sulfur</keyword>
<keyword evidence="6" id="KW-0560">Oxidoreductase</keyword>
<feature type="domain" description="NADH:flavin oxidoreductase/NADH oxidase N-terminal" evidence="9">
    <location>
        <begin position="5"/>
        <end position="345"/>
    </location>
</feature>
<dbReference type="SUPFAM" id="SSF51395">
    <property type="entry name" value="FMN-linked oxidoreductases"/>
    <property type="match status" value="1"/>
</dbReference>
<keyword evidence="5" id="KW-0479">Metal-binding</keyword>
<dbReference type="InterPro" id="IPR013785">
    <property type="entry name" value="Aldolase_TIM"/>
</dbReference>
<dbReference type="AlphaFoldDB" id="A0A1T5PAM7"/>
<reference evidence="10 11" key="1">
    <citation type="submission" date="2017-02" db="EMBL/GenBank/DDBJ databases">
        <authorList>
            <person name="Peterson S.W."/>
        </authorList>
    </citation>
    <scope>NUCLEOTIDE SEQUENCE [LARGE SCALE GENOMIC DNA]</scope>
    <source>
        <strain evidence="10 11">DSM 18108</strain>
    </source>
</reference>
<keyword evidence="3" id="KW-0285">Flavoprotein</keyword>
<sequence length="361" mass="39434">MNTSSLFRPFALKSLHTKNRFVMSPMTRSCSPGGVPAADVAGYYKRRAEGEVGLIISEGTVIDRPSSANEANVPRFYGEESLAGWQQVIDSVLAAGGQMAPQLWHCGIQENHASGWLPPAPFEGPSGAGNGIAMTDAAIADTIMAFGRAAADARRMGFNSVEVQGAHGYLIDQFFRSNTNTRTDFFGGKTLAERSRFAIAVTKEIRRQVGDDFAVMMRLSQWHLTDLHSKLAATPAEMAAWLTPLADAGIDIFHCSTRRFWEPEFEGSGLNFAGWAKKLTGKATITVGSVGLDKDIISLHRGEDSAPASLENLVRRMDDNEFDLVAVGRSILTDPYWVQKVKENRLGELQGFNREALYSLV</sequence>
<dbReference type="InterPro" id="IPR051793">
    <property type="entry name" value="NADH:flavin_oxidoreductase"/>
</dbReference>
<evidence type="ECO:0000259" key="9">
    <source>
        <dbReference type="Pfam" id="PF00724"/>
    </source>
</evidence>
<dbReference type="PANTHER" id="PTHR42917:SF2">
    <property type="entry name" value="2,4-DIENOYL-COA REDUCTASE [(2E)-ENOYL-COA-PRODUCING]"/>
    <property type="match status" value="1"/>
</dbReference>
<evidence type="ECO:0000256" key="5">
    <source>
        <dbReference type="ARBA" id="ARBA00022723"/>
    </source>
</evidence>
<dbReference type="EMBL" id="FUZZ01000005">
    <property type="protein sequence ID" value="SKD09780.1"/>
    <property type="molecule type" value="Genomic_DNA"/>
</dbReference>
<proteinExistence type="predicted"/>
<dbReference type="PANTHER" id="PTHR42917">
    <property type="entry name" value="2,4-DIENOYL-COA REDUCTASE"/>
    <property type="match status" value="1"/>
</dbReference>
<dbReference type="GO" id="GO:0046872">
    <property type="term" value="F:metal ion binding"/>
    <property type="evidence" value="ECO:0007669"/>
    <property type="project" value="UniProtKB-KW"/>
</dbReference>
<dbReference type="Proteomes" id="UP000190166">
    <property type="component" value="Unassembled WGS sequence"/>
</dbReference>
<evidence type="ECO:0000256" key="2">
    <source>
        <dbReference type="ARBA" id="ARBA00001966"/>
    </source>
</evidence>
<evidence type="ECO:0000256" key="6">
    <source>
        <dbReference type="ARBA" id="ARBA00023002"/>
    </source>
</evidence>
<evidence type="ECO:0000256" key="3">
    <source>
        <dbReference type="ARBA" id="ARBA00022630"/>
    </source>
</evidence>
<keyword evidence="7" id="KW-0408">Iron</keyword>
<comment type="cofactor">
    <cofactor evidence="1">
        <name>FMN</name>
        <dbReference type="ChEBI" id="CHEBI:58210"/>
    </cofactor>
</comment>
<keyword evidence="11" id="KW-1185">Reference proteome</keyword>
<dbReference type="GO" id="GO:0051536">
    <property type="term" value="F:iron-sulfur cluster binding"/>
    <property type="evidence" value="ECO:0007669"/>
    <property type="project" value="UniProtKB-KW"/>
</dbReference>
<dbReference type="InterPro" id="IPR001155">
    <property type="entry name" value="OxRdtase_FMN_N"/>
</dbReference>
<evidence type="ECO:0000256" key="8">
    <source>
        <dbReference type="ARBA" id="ARBA00023014"/>
    </source>
</evidence>
<dbReference type="STRING" id="393003.SAMN05660461_5672"/>